<dbReference type="InterPro" id="IPR039420">
    <property type="entry name" value="WalR-like"/>
</dbReference>
<evidence type="ECO:0000313" key="6">
    <source>
        <dbReference type="EMBL" id="MDP9830261.1"/>
    </source>
</evidence>
<dbReference type="Gene3D" id="6.10.250.690">
    <property type="match status" value="1"/>
</dbReference>
<keyword evidence="7" id="KW-1185">Reference proteome</keyword>
<dbReference type="InterPro" id="IPR001867">
    <property type="entry name" value="OmpR/PhoB-type_DNA-bd"/>
</dbReference>
<dbReference type="SUPFAM" id="SSF52172">
    <property type="entry name" value="CheY-like"/>
    <property type="match status" value="1"/>
</dbReference>
<dbReference type="PANTHER" id="PTHR48111">
    <property type="entry name" value="REGULATOR OF RPOS"/>
    <property type="match status" value="1"/>
</dbReference>
<dbReference type="SMART" id="SM00448">
    <property type="entry name" value="REC"/>
    <property type="match status" value="1"/>
</dbReference>
<proteinExistence type="predicted"/>
<dbReference type="Pfam" id="PF00486">
    <property type="entry name" value="Trans_reg_C"/>
    <property type="match status" value="1"/>
</dbReference>
<dbReference type="PROSITE" id="PS50110">
    <property type="entry name" value="RESPONSE_REGULATORY"/>
    <property type="match status" value="1"/>
</dbReference>
<dbReference type="EMBL" id="JAUSQZ010000001">
    <property type="protein sequence ID" value="MDP9830261.1"/>
    <property type="molecule type" value="Genomic_DNA"/>
</dbReference>
<feature type="modified residue" description="4-aspartylphosphate" evidence="2">
    <location>
        <position position="53"/>
    </location>
</feature>
<dbReference type="InterPro" id="IPR001789">
    <property type="entry name" value="Sig_transdc_resp-reg_receiver"/>
</dbReference>
<keyword evidence="1 3" id="KW-0238">DNA-binding</keyword>
<dbReference type="InterPro" id="IPR016032">
    <property type="entry name" value="Sig_transdc_resp-reg_C-effctor"/>
</dbReference>
<dbReference type="Gene3D" id="1.10.10.10">
    <property type="entry name" value="Winged helix-like DNA-binding domain superfamily/Winged helix DNA-binding domain"/>
    <property type="match status" value="1"/>
</dbReference>
<dbReference type="CDD" id="cd00383">
    <property type="entry name" value="trans_reg_C"/>
    <property type="match status" value="1"/>
</dbReference>
<name>A0ABT9PC31_9ACTN</name>
<dbReference type="InterPro" id="IPR011006">
    <property type="entry name" value="CheY-like_superfamily"/>
</dbReference>
<comment type="caution">
    <text evidence="6">The sequence shown here is derived from an EMBL/GenBank/DDBJ whole genome shotgun (WGS) entry which is preliminary data.</text>
</comment>
<dbReference type="Proteomes" id="UP001235712">
    <property type="component" value="Unassembled WGS sequence"/>
</dbReference>
<keyword evidence="2" id="KW-0597">Phosphoprotein</keyword>
<dbReference type="PROSITE" id="PS51755">
    <property type="entry name" value="OMPR_PHOB"/>
    <property type="match status" value="1"/>
</dbReference>
<dbReference type="SUPFAM" id="SSF46894">
    <property type="entry name" value="C-terminal effector domain of the bipartite response regulators"/>
    <property type="match status" value="1"/>
</dbReference>
<feature type="domain" description="Response regulatory" evidence="4">
    <location>
        <begin position="4"/>
        <end position="118"/>
    </location>
</feature>
<dbReference type="SMART" id="SM00862">
    <property type="entry name" value="Trans_reg_C"/>
    <property type="match status" value="1"/>
</dbReference>
<dbReference type="InterPro" id="IPR036388">
    <property type="entry name" value="WH-like_DNA-bd_sf"/>
</dbReference>
<dbReference type="RefSeq" id="WP_307249270.1">
    <property type="nucleotide sequence ID" value="NZ_JAUSQZ010000001.1"/>
</dbReference>
<dbReference type="PANTHER" id="PTHR48111:SF28">
    <property type="entry name" value="TRANSCRIPTIONAL REGULATORY PROTEIN TCRX-RELATED"/>
    <property type="match status" value="1"/>
</dbReference>
<evidence type="ECO:0000256" key="1">
    <source>
        <dbReference type="ARBA" id="ARBA00023125"/>
    </source>
</evidence>
<evidence type="ECO:0000259" key="4">
    <source>
        <dbReference type="PROSITE" id="PS50110"/>
    </source>
</evidence>
<evidence type="ECO:0000313" key="7">
    <source>
        <dbReference type="Proteomes" id="UP001235712"/>
    </source>
</evidence>
<protein>
    <submittedName>
        <fullName evidence="6">Two-component system OmpR family response regulator</fullName>
    </submittedName>
</protein>
<evidence type="ECO:0000256" key="2">
    <source>
        <dbReference type="PROSITE-ProRule" id="PRU00169"/>
    </source>
</evidence>
<evidence type="ECO:0000259" key="5">
    <source>
        <dbReference type="PROSITE" id="PS51755"/>
    </source>
</evidence>
<organism evidence="6 7">
    <name type="scientific">Kineosporia succinea</name>
    <dbReference type="NCBI Taxonomy" id="84632"/>
    <lineage>
        <taxon>Bacteria</taxon>
        <taxon>Bacillati</taxon>
        <taxon>Actinomycetota</taxon>
        <taxon>Actinomycetes</taxon>
        <taxon>Kineosporiales</taxon>
        <taxon>Kineosporiaceae</taxon>
        <taxon>Kineosporia</taxon>
    </lineage>
</organism>
<reference evidence="6 7" key="1">
    <citation type="submission" date="2023-07" db="EMBL/GenBank/DDBJ databases">
        <title>Sequencing the genomes of 1000 actinobacteria strains.</title>
        <authorList>
            <person name="Klenk H.-P."/>
        </authorList>
    </citation>
    <scope>NUCLEOTIDE SEQUENCE [LARGE SCALE GENOMIC DNA]</scope>
    <source>
        <strain evidence="6 7">DSM 44388</strain>
    </source>
</reference>
<feature type="DNA-binding region" description="OmpR/PhoB-type" evidence="3">
    <location>
        <begin position="137"/>
        <end position="234"/>
    </location>
</feature>
<gene>
    <name evidence="6" type="ORF">J2S57_006010</name>
</gene>
<dbReference type="Pfam" id="PF00072">
    <property type="entry name" value="Response_reg"/>
    <property type="match status" value="1"/>
</dbReference>
<dbReference type="Gene3D" id="3.40.50.2300">
    <property type="match status" value="1"/>
</dbReference>
<accession>A0ABT9PC31</accession>
<sequence>MTRSVLVVEDEPSVLELLTRTLSFAGFTVHGASNVQTAREVAARTPTAVAVLDVMLPDGSGLDLAHELREENAGVGVLFLTARDSLEDRLTGFAFGADDYLVKPFSVAEVVARVIALHRRVSLAAPPAGSRPEPAAENVLVVDDVVMDEALYTVTRAGRPLDLSPTEYKLLRYLMVNVDVVVSKEQIVDSVWRYNYVGDVGVVEKFVSQLRRKLGGPSGSFIRTVRGFGYTVRSVPGDA</sequence>
<feature type="domain" description="OmpR/PhoB-type" evidence="5">
    <location>
        <begin position="137"/>
        <end position="234"/>
    </location>
</feature>
<evidence type="ECO:0000256" key="3">
    <source>
        <dbReference type="PROSITE-ProRule" id="PRU01091"/>
    </source>
</evidence>